<dbReference type="AlphaFoldDB" id="A0A1H4KA54"/>
<proteinExistence type="predicted"/>
<evidence type="ECO:0000313" key="2">
    <source>
        <dbReference type="Proteomes" id="UP000198542"/>
    </source>
</evidence>
<accession>A0A1H4KA54</accession>
<protein>
    <recommendedName>
        <fullName evidence="3">PilZ domain-containing protein</fullName>
    </recommendedName>
</protein>
<name>A0A1H4KA54_PSEJE</name>
<dbReference type="EMBL" id="FNTC01000002">
    <property type="protein sequence ID" value="SEB55420.1"/>
    <property type="molecule type" value="Genomic_DNA"/>
</dbReference>
<evidence type="ECO:0008006" key="3">
    <source>
        <dbReference type="Google" id="ProtNLM"/>
    </source>
</evidence>
<reference evidence="2" key="1">
    <citation type="submission" date="2016-10" db="EMBL/GenBank/DDBJ databases">
        <authorList>
            <person name="Varghese N."/>
            <person name="Submissions S."/>
        </authorList>
    </citation>
    <scope>NUCLEOTIDE SEQUENCE [LARGE SCALE GENOMIC DNA]</scope>
    <source>
        <strain evidence="2">BS3660</strain>
    </source>
</reference>
<evidence type="ECO:0000313" key="1">
    <source>
        <dbReference type="EMBL" id="SEB55420.1"/>
    </source>
</evidence>
<organism evidence="1 2">
    <name type="scientific">Pseudomonas jessenii</name>
    <dbReference type="NCBI Taxonomy" id="77298"/>
    <lineage>
        <taxon>Bacteria</taxon>
        <taxon>Pseudomonadati</taxon>
        <taxon>Pseudomonadota</taxon>
        <taxon>Gammaproteobacteria</taxon>
        <taxon>Pseudomonadales</taxon>
        <taxon>Pseudomonadaceae</taxon>
        <taxon>Pseudomonas</taxon>
    </lineage>
</organism>
<keyword evidence="2" id="KW-1185">Reference proteome</keyword>
<dbReference type="Proteomes" id="UP000198542">
    <property type="component" value="Unassembled WGS sequence"/>
</dbReference>
<sequence length="116" mass="12653">MDVNDDVGCQVERGALASIASKLAPARIHNRSSGRKKMSEHRKSFRIKISHESIGDCLGQTRNLSTTGVYVKHPKLSALPRGAVVYGQVQDLPTGAPRVRMEVVQVDAEGIGLRYL</sequence>
<gene>
    <name evidence="1" type="ORF">SAMN04490187_0942</name>
</gene>